<evidence type="ECO:0008006" key="4">
    <source>
        <dbReference type="Google" id="ProtNLM"/>
    </source>
</evidence>
<dbReference type="EMBL" id="JXTI01000001">
    <property type="protein sequence ID" value="KWX15868.1"/>
    <property type="molecule type" value="Genomic_DNA"/>
</dbReference>
<sequence length="446" mass="49131">MILGEESPSKTAGQEASNIYSPDLHFLDSKKAVTQANNASATAKAPLSLSNACYQPPNSAAVDQSPLTSNELNATSAPTEKKSIHPDSKDLHTNSLATCMLQMLRTNTNPLDAHGLRYMLYQKGEPNVYMADNKLLISDTLPHGTPPSMPGGIGTGMSFPLLSGTDILPTPSLSQHCQSKPKSTNSTNLYFQFPGPPNLTLIHNPSSIISSSNDLLHSNRKQTIASHYPPLISFNNINNQNQIPMVPRPLQFAESQNVSDQNVSKQPIALFPPTASFPCIKSPLNIGMPEDSEAFSSGSTGLTAAGIRKWNTDDELAFFRLILCYNGTKYTKFAKNFPNKPIKSLNNKWQIEKKRAQKNMYLDWKTVIVSLLCKYLNLLEQSREEIILRIRNALTTVLSSIDPAVFDTFDKSNHAHYSRVLFKSICEMLGDEQLKFLDIDIAASSV</sequence>
<feature type="region of interest" description="Disordered" evidence="1">
    <location>
        <begin position="59"/>
        <end position="90"/>
    </location>
</feature>
<comment type="caution">
    <text evidence="2">The sequence shown here is derived from an EMBL/GenBank/DDBJ whole genome shotgun (WGS) entry which is preliminary data.</text>
</comment>
<reference evidence="2 3" key="1">
    <citation type="journal article" date="2015" name="Mol. Biochem. Parasitol.">
        <title>Identification of polymorphic genes for use in assemblage B genotyping assays through comparative genomics of multiple assemblage B Giardia duodenalis isolates.</title>
        <authorList>
            <person name="Wielinga C."/>
            <person name="Thompson R.C."/>
            <person name="Monis P."/>
            <person name="Ryan U."/>
        </authorList>
    </citation>
    <scope>NUCLEOTIDE SEQUENCE [LARGE SCALE GENOMIC DNA]</scope>
    <source>
        <strain evidence="2 3">BAH15c1</strain>
    </source>
</reference>
<organism evidence="2 3">
    <name type="scientific">Giardia duodenalis assemblage B</name>
    <dbReference type="NCBI Taxonomy" id="1394984"/>
    <lineage>
        <taxon>Eukaryota</taxon>
        <taxon>Metamonada</taxon>
        <taxon>Diplomonadida</taxon>
        <taxon>Hexamitidae</taxon>
        <taxon>Giardiinae</taxon>
        <taxon>Giardia</taxon>
    </lineage>
</organism>
<evidence type="ECO:0000313" key="2">
    <source>
        <dbReference type="EMBL" id="KWX15868.1"/>
    </source>
</evidence>
<protein>
    <recommendedName>
        <fullName evidence="4">Myb-like domain-containing protein</fullName>
    </recommendedName>
</protein>
<dbReference type="OrthoDB" id="10256726at2759"/>
<name>A0A132P0L9_GIAIN</name>
<dbReference type="VEuPathDB" id="GiardiaDB:QR46_0006"/>
<gene>
    <name evidence="2" type="ORF">QR46_0006</name>
</gene>
<feature type="compositionally biased region" description="Basic and acidic residues" evidence="1">
    <location>
        <begin position="79"/>
        <end position="90"/>
    </location>
</feature>
<evidence type="ECO:0000256" key="1">
    <source>
        <dbReference type="SAM" id="MobiDB-lite"/>
    </source>
</evidence>
<proteinExistence type="predicted"/>
<dbReference type="AlphaFoldDB" id="A0A132P0L9"/>
<accession>A0A132P0L9</accession>
<dbReference type="Proteomes" id="UP000070089">
    <property type="component" value="Unassembled WGS sequence"/>
</dbReference>
<evidence type="ECO:0000313" key="3">
    <source>
        <dbReference type="Proteomes" id="UP000070089"/>
    </source>
</evidence>
<feature type="compositionally biased region" description="Polar residues" evidence="1">
    <location>
        <begin position="59"/>
        <end position="78"/>
    </location>
</feature>